<feature type="domain" description="DUF2470" evidence="2">
    <location>
        <begin position="213"/>
        <end position="286"/>
    </location>
</feature>
<sequence>MILQTQSLSSHIIPSNFLPTQKPKSSKPSSFLSPKPNPFRKFPLKCSSISVASDPTTTTTQMKPYPAEVSRTIMELSSSGTLSTLTHDGWPLGIGVRFTVDSDGTPILGLNLSNRHFSIDKRSTLHVQLQQCGVRTPQCTIQGSLDKPEDEVTLKKLHSVWNNRFGEEINDNLLYVVSVDRVLQLEDFQEDGVWVSSSDYKNACPDPLRDIAEKIVSDINANNMEDVLRFCNIYADLQFQVSEAKIVWVDRLGFDMRLYSPPNGTYEIRIPFPREVTDEKGVKSTFNGMSQIAWEVEKNYHPPDFKRVKQVKRLAVSRL</sequence>
<dbReference type="Gene3D" id="2.30.110.10">
    <property type="entry name" value="Electron Transport, Fmn-binding Protein, Chain A"/>
    <property type="match status" value="1"/>
</dbReference>
<dbReference type="RefSeq" id="XP_021839919.1">
    <property type="nucleotide sequence ID" value="XM_021984227.2"/>
</dbReference>
<dbReference type="PANTHER" id="PTHR13343:SF22">
    <property type="entry name" value="GLUTAMYL-TRNA REDUCTASE-BINDING PROTEIN, CHLOROPLASTIC"/>
    <property type="match status" value="1"/>
</dbReference>
<protein>
    <submittedName>
        <fullName evidence="4">Glutamyl-tRNA reductase-binding protein, chloroplastic</fullName>
    </submittedName>
</protein>
<reference evidence="4" key="2">
    <citation type="submission" date="2025-08" db="UniProtKB">
        <authorList>
            <consortium name="RefSeq"/>
        </authorList>
    </citation>
    <scope>IDENTIFICATION</scope>
    <source>
        <tissue evidence="4">Leaf</tissue>
    </source>
</reference>
<reference evidence="3" key="1">
    <citation type="journal article" date="2021" name="Nat. Commun.">
        <title>Genomic analyses provide insights into spinach domestication and the genetic basis of agronomic traits.</title>
        <authorList>
            <person name="Cai X."/>
            <person name="Sun X."/>
            <person name="Xu C."/>
            <person name="Sun H."/>
            <person name="Wang X."/>
            <person name="Ge C."/>
            <person name="Zhang Z."/>
            <person name="Wang Q."/>
            <person name="Fei Z."/>
            <person name="Jiao C."/>
            <person name="Wang Q."/>
        </authorList>
    </citation>
    <scope>NUCLEOTIDE SEQUENCE [LARGE SCALE GENOMIC DNA]</scope>
    <source>
        <strain evidence="3">cv. Varoflay</strain>
    </source>
</reference>
<dbReference type="InterPro" id="IPR012349">
    <property type="entry name" value="Split_barrel_FMN-bd"/>
</dbReference>
<evidence type="ECO:0000313" key="4">
    <source>
        <dbReference type="RefSeq" id="XP_021839919.1"/>
    </source>
</evidence>
<name>A0A9R0JMA6_SPIOL</name>
<keyword evidence="3" id="KW-1185">Reference proteome</keyword>
<proteinExistence type="predicted"/>
<evidence type="ECO:0000256" key="1">
    <source>
        <dbReference type="SAM" id="MobiDB-lite"/>
    </source>
</evidence>
<evidence type="ECO:0000259" key="2">
    <source>
        <dbReference type="Pfam" id="PF10615"/>
    </source>
</evidence>
<evidence type="ECO:0000313" key="3">
    <source>
        <dbReference type="Proteomes" id="UP000813463"/>
    </source>
</evidence>
<dbReference type="GeneID" id="110779743"/>
<dbReference type="InterPro" id="IPR037119">
    <property type="entry name" value="Haem_oxidase_HugZ-like_sf"/>
</dbReference>
<dbReference type="SUPFAM" id="SSF50475">
    <property type="entry name" value="FMN-binding split barrel"/>
    <property type="match status" value="1"/>
</dbReference>
<dbReference type="Pfam" id="PF10615">
    <property type="entry name" value="DUF2470"/>
    <property type="match status" value="1"/>
</dbReference>
<dbReference type="FunFam" id="2.30.110.10:FF:000015">
    <property type="entry name" value="Glutamyl-tRNA reductase-binding protein, chloroplastic"/>
    <property type="match status" value="1"/>
</dbReference>
<dbReference type="AlphaFoldDB" id="A0A9R0JMA6"/>
<dbReference type="KEGG" id="soe:110779743"/>
<feature type="compositionally biased region" description="Low complexity" evidence="1">
    <location>
        <begin position="22"/>
        <end position="34"/>
    </location>
</feature>
<accession>A0A9R0JMA6</accession>
<dbReference type="InterPro" id="IPR019595">
    <property type="entry name" value="DUF2470"/>
</dbReference>
<feature type="region of interest" description="Disordered" evidence="1">
    <location>
        <begin position="14"/>
        <end position="36"/>
    </location>
</feature>
<dbReference type="Gene3D" id="3.20.180.10">
    <property type="entry name" value="PNP-oxidase-like"/>
    <property type="match status" value="1"/>
</dbReference>
<dbReference type="GO" id="GO:0009507">
    <property type="term" value="C:chloroplast"/>
    <property type="evidence" value="ECO:0000318"/>
    <property type="project" value="GO_Central"/>
</dbReference>
<dbReference type="Proteomes" id="UP000813463">
    <property type="component" value="Chromosome 1"/>
</dbReference>
<dbReference type="OrthoDB" id="2138282at2759"/>
<gene>
    <name evidence="4" type="primary">LOC110779743</name>
</gene>
<dbReference type="PANTHER" id="PTHR13343">
    <property type="entry name" value="CREG1 PROTEIN"/>
    <property type="match status" value="1"/>
</dbReference>
<organism evidence="3 4">
    <name type="scientific">Spinacia oleracea</name>
    <name type="common">Spinach</name>
    <dbReference type="NCBI Taxonomy" id="3562"/>
    <lineage>
        <taxon>Eukaryota</taxon>
        <taxon>Viridiplantae</taxon>
        <taxon>Streptophyta</taxon>
        <taxon>Embryophyta</taxon>
        <taxon>Tracheophyta</taxon>
        <taxon>Spermatophyta</taxon>
        <taxon>Magnoliopsida</taxon>
        <taxon>eudicotyledons</taxon>
        <taxon>Gunneridae</taxon>
        <taxon>Pentapetalae</taxon>
        <taxon>Caryophyllales</taxon>
        <taxon>Chenopodiaceae</taxon>
        <taxon>Chenopodioideae</taxon>
        <taxon>Anserineae</taxon>
        <taxon>Spinacia</taxon>
    </lineage>
</organism>